<keyword evidence="2" id="KW-1185">Reference proteome</keyword>
<dbReference type="EMBL" id="MF476925">
    <property type="protein sequence ID" value="ASW27680.1"/>
    <property type="molecule type" value="Genomic_DNA"/>
</dbReference>
<gene>
    <name evidence="1" type="ORF">KPNN133_061</name>
</gene>
<evidence type="ECO:0000313" key="2">
    <source>
        <dbReference type="Proteomes" id="UP000221999"/>
    </source>
</evidence>
<protein>
    <submittedName>
        <fullName evidence="1">Uncharacterized protein</fullName>
    </submittedName>
</protein>
<proteinExistence type="predicted"/>
<evidence type="ECO:0000313" key="1">
    <source>
        <dbReference type="EMBL" id="ASW27680.1"/>
    </source>
</evidence>
<accession>A0A248XDA0</accession>
<reference evidence="1 2" key="1">
    <citation type="submission" date="2017-07" db="EMBL/GenBank/DDBJ databases">
        <title>Complete Genome Sequence of the Klebsiella phage YMC16/01/N133_KPN_BP.</title>
        <authorList>
            <person name="Jeon J."/>
            <person name="Yong D."/>
            <person name="Lee K."/>
        </authorList>
    </citation>
    <scope>NUCLEOTIDE SEQUENCE [LARGE SCALE GENOMIC DNA]</scope>
</reference>
<dbReference type="Proteomes" id="UP000221999">
    <property type="component" value="Segment"/>
</dbReference>
<sequence>MNRQQAYRNHPAYRLAREFAAIRTTEARILAKHYFRVALRGLNAGA</sequence>
<name>A0A248XDA0_9CAUD</name>
<organism evidence="1 2">
    <name type="scientific">Klebsiella phage YMC16/01/N133_KPN_BP</name>
    <dbReference type="NCBI Taxonomy" id="2026102"/>
    <lineage>
        <taxon>Viruses</taxon>
        <taxon>Duplodnaviria</taxon>
        <taxon>Heunggongvirae</taxon>
        <taxon>Uroviricota</taxon>
        <taxon>Caudoviricetes</taxon>
        <taxon>Casjensviridae</taxon>
        <taxon>Seodaemunguvirus</taxon>
        <taxon>Seodaemunguvirus YMC16-01N133</taxon>
    </lineage>
</organism>